<feature type="compositionally biased region" description="Low complexity" evidence="1">
    <location>
        <begin position="1"/>
        <end position="10"/>
    </location>
</feature>
<evidence type="ECO:0008006" key="4">
    <source>
        <dbReference type="Google" id="ProtNLM"/>
    </source>
</evidence>
<feature type="region of interest" description="Disordered" evidence="1">
    <location>
        <begin position="1"/>
        <end position="40"/>
    </location>
</feature>
<organism evidence="2 3">
    <name type="scientific">Prorocentrum cordatum</name>
    <dbReference type="NCBI Taxonomy" id="2364126"/>
    <lineage>
        <taxon>Eukaryota</taxon>
        <taxon>Sar</taxon>
        <taxon>Alveolata</taxon>
        <taxon>Dinophyceae</taxon>
        <taxon>Prorocentrales</taxon>
        <taxon>Prorocentraceae</taxon>
        <taxon>Prorocentrum</taxon>
    </lineage>
</organism>
<reference evidence="2" key="1">
    <citation type="submission" date="2023-10" db="EMBL/GenBank/DDBJ databases">
        <authorList>
            <person name="Chen Y."/>
            <person name="Shah S."/>
            <person name="Dougan E. K."/>
            <person name="Thang M."/>
            <person name="Chan C."/>
        </authorList>
    </citation>
    <scope>NUCLEOTIDE SEQUENCE [LARGE SCALE GENOMIC DNA]</scope>
</reference>
<name>A0ABN9U500_9DINO</name>
<dbReference type="EMBL" id="CAUYUJ010015442">
    <property type="protein sequence ID" value="CAK0853964.1"/>
    <property type="molecule type" value="Genomic_DNA"/>
</dbReference>
<feature type="region of interest" description="Disordered" evidence="1">
    <location>
        <begin position="218"/>
        <end position="242"/>
    </location>
</feature>
<gene>
    <name evidence="2" type="ORF">PCOR1329_LOCUS45276</name>
</gene>
<proteinExistence type="predicted"/>
<evidence type="ECO:0000313" key="2">
    <source>
        <dbReference type="EMBL" id="CAK0853964.1"/>
    </source>
</evidence>
<evidence type="ECO:0000256" key="1">
    <source>
        <dbReference type="SAM" id="MobiDB-lite"/>
    </source>
</evidence>
<sequence length="242" mass="24566">RGRRSAAAAARARRRGGAAGVPAAASPARGRRAVGRLHGPRLGRVPALRVLPPARRLPERRGVPPLPHLPGRRAQGAQEGYPDKLASLRGREAPPGGGAAPPAPLPTLLLSPLRPAPPSAGAASLAPVLNAGSVLHGFGCCKPCAFLWKPSGCGKGQACQHCHLCPAGELQARRRARQALLRLAGGGPDLPPPRAPALAAAAVRVELARLARALAAPSGPELTSAPLPEKLPPPAFLAPPAA</sequence>
<keyword evidence="3" id="KW-1185">Reference proteome</keyword>
<feature type="non-terminal residue" evidence="2">
    <location>
        <position position="1"/>
    </location>
</feature>
<dbReference type="Proteomes" id="UP001189429">
    <property type="component" value="Unassembled WGS sequence"/>
</dbReference>
<feature type="compositionally biased region" description="Basic residues" evidence="1">
    <location>
        <begin position="29"/>
        <end position="40"/>
    </location>
</feature>
<evidence type="ECO:0000313" key="3">
    <source>
        <dbReference type="Proteomes" id="UP001189429"/>
    </source>
</evidence>
<feature type="compositionally biased region" description="Pro residues" evidence="1">
    <location>
        <begin position="229"/>
        <end position="242"/>
    </location>
</feature>
<accession>A0ABN9U500</accession>
<feature type="region of interest" description="Disordered" evidence="1">
    <location>
        <begin position="56"/>
        <end position="78"/>
    </location>
</feature>
<protein>
    <recommendedName>
        <fullName evidence="4">C3H1-type domain-containing protein</fullName>
    </recommendedName>
</protein>
<comment type="caution">
    <text evidence="2">The sequence shown here is derived from an EMBL/GenBank/DDBJ whole genome shotgun (WGS) entry which is preliminary data.</text>
</comment>